<proteinExistence type="predicted"/>
<dbReference type="AlphaFoldDB" id="A0A8J8GFY5"/>
<protein>
    <submittedName>
        <fullName evidence="2">Uncharacterized protein</fullName>
    </submittedName>
</protein>
<name>A0A8J8GFY5_9BACI</name>
<evidence type="ECO:0000313" key="3">
    <source>
        <dbReference type="Proteomes" id="UP000625804"/>
    </source>
</evidence>
<evidence type="ECO:0000256" key="1">
    <source>
        <dbReference type="SAM" id="MobiDB-lite"/>
    </source>
</evidence>
<evidence type="ECO:0000313" key="2">
    <source>
        <dbReference type="EMBL" id="NSL51693.1"/>
    </source>
</evidence>
<feature type="region of interest" description="Disordered" evidence="1">
    <location>
        <begin position="1"/>
        <end position="26"/>
    </location>
</feature>
<dbReference type="RefSeq" id="WP_173730896.1">
    <property type="nucleotide sequence ID" value="NZ_JABTTE010000008.1"/>
</dbReference>
<gene>
    <name evidence="2" type="ORF">HR057_07910</name>
</gene>
<keyword evidence="3" id="KW-1185">Reference proteome</keyword>
<organism evidence="2 3">
    <name type="scientific">Calidifontibacillus erzurumensis</name>
    <dbReference type="NCBI Taxonomy" id="2741433"/>
    <lineage>
        <taxon>Bacteria</taxon>
        <taxon>Bacillati</taxon>
        <taxon>Bacillota</taxon>
        <taxon>Bacilli</taxon>
        <taxon>Bacillales</taxon>
        <taxon>Bacillaceae</taxon>
        <taxon>Calidifontibacillus/Schinkia group</taxon>
        <taxon>Calidifontibacillus</taxon>
    </lineage>
</organism>
<comment type="caution">
    <text evidence="2">The sequence shown here is derived from an EMBL/GenBank/DDBJ whole genome shotgun (WGS) entry which is preliminary data.</text>
</comment>
<accession>A0A8J8GFY5</accession>
<dbReference type="Proteomes" id="UP000625804">
    <property type="component" value="Unassembled WGS sequence"/>
</dbReference>
<feature type="compositionally biased region" description="Basic residues" evidence="1">
    <location>
        <begin position="1"/>
        <end position="10"/>
    </location>
</feature>
<dbReference type="EMBL" id="JABTTE010000008">
    <property type="protein sequence ID" value="NSL51693.1"/>
    <property type="molecule type" value="Genomic_DNA"/>
</dbReference>
<reference evidence="2" key="1">
    <citation type="submission" date="2020-06" db="EMBL/GenBank/DDBJ databases">
        <title>A novel thermopfilic bacterium from Erzurum, Turkey.</title>
        <authorList>
            <person name="Adiguzel A."/>
            <person name="Ay H."/>
            <person name="Baltaci M.O."/>
        </authorList>
    </citation>
    <scope>NUCLEOTIDE SEQUENCE</scope>
    <source>
        <strain evidence="2">P2</strain>
    </source>
</reference>
<sequence>MSKHRGKGVKSKTPEKPMNDGLKTNVDTTEFTSDFSKAQKEQHGYKEFFN</sequence>